<dbReference type="EMBL" id="MUJZ01014204">
    <property type="protein sequence ID" value="OTF81329.1"/>
    <property type="molecule type" value="Genomic_DNA"/>
</dbReference>
<feature type="compositionally biased region" description="Polar residues" evidence="1">
    <location>
        <begin position="52"/>
        <end position="61"/>
    </location>
</feature>
<reference evidence="2 3" key="1">
    <citation type="submission" date="2017-03" db="EMBL/GenBank/DDBJ databases">
        <title>Genome Survey of Euroglyphus maynei.</title>
        <authorList>
            <person name="Arlian L.G."/>
            <person name="Morgan M.S."/>
            <person name="Rider S.D."/>
        </authorList>
    </citation>
    <scope>NUCLEOTIDE SEQUENCE [LARGE SCALE GENOMIC DNA]</scope>
    <source>
        <strain evidence="2">Arlian Lab</strain>
        <tissue evidence="2">Whole body</tissue>
    </source>
</reference>
<accession>A0A1Y3BK46</accession>
<dbReference type="AlphaFoldDB" id="A0A1Y3BK46"/>
<feature type="region of interest" description="Disordered" evidence="1">
    <location>
        <begin position="39"/>
        <end position="61"/>
    </location>
</feature>
<gene>
    <name evidence="2" type="ORF">BLA29_014581</name>
</gene>
<protein>
    <submittedName>
        <fullName evidence="2">Uncharacterized protein</fullName>
    </submittedName>
</protein>
<evidence type="ECO:0000256" key="1">
    <source>
        <dbReference type="SAM" id="MobiDB-lite"/>
    </source>
</evidence>
<dbReference type="Proteomes" id="UP000194236">
    <property type="component" value="Unassembled WGS sequence"/>
</dbReference>
<proteinExistence type="predicted"/>
<name>A0A1Y3BK46_EURMA</name>
<organism evidence="2 3">
    <name type="scientific">Euroglyphus maynei</name>
    <name type="common">Mayne's house dust mite</name>
    <dbReference type="NCBI Taxonomy" id="6958"/>
    <lineage>
        <taxon>Eukaryota</taxon>
        <taxon>Metazoa</taxon>
        <taxon>Ecdysozoa</taxon>
        <taxon>Arthropoda</taxon>
        <taxon>Chelicerata</taxon>
        <taxon>Arachnida</taxon>
        <taxon>Acari</taxon>
        <taxon>Acariformes</taxon>
        <taxon>Sarcoptiformes</taxon>
        <taxon>Astigmata</taxon>
        <taxon>Psoroptidia</taxon>
        <taxon>Analgoidea</taxon>
        <taxon>Pyroglyphidae</taxon>
        <taxon>Pyroglyphinae</taxon>
        <taxon>Euroglyphus</taxon>
    </lineage>
</organism>
<feature type="non-terminal residue" evidence="2">
    <location>
        <position position="61"/>
    </location>
</feature>
<sequence length="61" mass="7143">MEDDDHHHILIDQFRDLQRNISLEICTFLLVNDVIEYCSSSDSKDGQQSQDIDNNNESIFK</sequence>
<evidence type="ECO:0000313" key="3">
    <source>
        <dbReference type="Proteomes" id="UP000194236"/>
    </source>
</evidence>
<keyword evidence="3" id="KW-1185">Reference proteome</keyword>
<evidence type="ECO:0000313" key="2">
    <source>
        <dbReference type="EMBL" id="OTF81329.1"/>
    </source>
</evidence>
<comment type="caution">
    <text evidence="2">The sequence shown here is derived from an EMBL/GenBank/DDBJ whole genome shotgun (WGS) entry which is preliminary data.</text>
</comment>